<dbReference type="PANTHER" id="PTHR42781">
    <property type="entry name" value="SPERMIDINE/PUTRESCINE IMPORT ATP-BINDING PROTEIN POTA"/>
    <property type="match status" value="1"/>
</dbReference>
<evidence type="ECO:0000256" key="6">
    <source>
        <dbReference type="ARBA" id="ARBA00023136"/>
    </source>
</evidence>
<dbReference type="InterPro" id="IPR017871">
    <property type="entry name" value="ABC_transporter-like_CS"/>
</dbReference>
<comment type="subunit">
    <text evidence="7">The complex is composed of two ATP-binding proteins (PotA), two transmembrane proteins (PotB and PotC) and a solute-binding protein (PotD).</text>
</comment>
<evidence type="ECO:0000256" key="4">
    <source>
        <dbReference type="ARBA" id="ARBA00022840"/>
    </source>
</evidence>
<dbReference type="Gene3D" id="2.40.50.100">
    <property type="match status" value="1"/>
</dbReference>
<dbReference type="GO" id="GO:0005524">
    <property type="term" value="F:ATP binding"/>
    <property type="evidence" value="ECO:0007669"/>
    <property type="project" value="UniProtKB-KW"/>
</dbReference>
<keyword evidence="1 7" id="KW-0813">Transport</keyword>
<protein>
    <recommendedName>
        <fullName evidence="7">Spermidine/putrescine import ATP-binding protein PotA</fullName>
        <ecNumber evidence="7">7.6.2.11</ecNumber>
    </recommendedName>
</protein>
<keyword evidence="3 7" id="KW-0547">Nucleotide-binding</keyword>
<dbReference type="InterPro" id="IPR050093">
    <property type="entry name" value="ABC_SmlMolc_Importer"/>
</dbReference>
<keyword evidence="6 7" id="KW-0472">Membrane</keyword>
<accession>A0A916RTK8</accession>
<dbReference type="SUPFAM" id="SSF52540">
    <property type="entry name" value="P-loop containing nucleoside triphosphate hydrolases"/>
    <property type="match status" value="1"/>
</dbReference>
<dbReference type="InterPro" id="IPR003593">
    <property type="entry name" value="AAA+_ATPase"/>
</dbReference>
<keyword evidence="10" id="KW-1185">Reference proteome</keyword>
<organism evidence="9 10">
    <name type="scientific">Ornithinibacillus halotolerans</name>
    <dbReference type="NCBI Taxonomy" id="1274357"/>
    <lineage>
        <taxon>Bacteria</taxon>
        <taxon>Bacillati</taxon>
        <taxon>Bacillota</taxon>
        <taxon>Bacilli</taxon>
        <taxon>Bacillales</taxon>
        <taxon>Bacillaceae</taxon>
        <taxon>Ornithinibacillus</taxon>
    </lineage>
</organism>
<dbReference type="GO" id="GO:0043190">
    <property type="term" value="C:ATP-binding cassette (ABC) transporter complex"/>
    <property type="evidence" value="ECO:0007669"/>
    <property type="project" value="InterPro"/>
</dbReference>
<dbReference type="EC" id="7.6.2.11" evidence="7"/>
<dbReference type="InterPro" id="IPR013611">
    <property type="entry name" value="Transp-assoc_OB_typ2"/>
</dbReference>
<dbReference type="PROSITE" id="PS50893">
    <property type="entry name" value="ABC_TRANSPORTER_2"/>
    <property type="match status" value="1"/>
</dbReference>
<dbReference type="Gene3D" id="3.40.50.300">
    <property type="entry name" value="P-loop containing nucleotide triphosphate hydrolases"/>
    <property type="match status" value="1"/>
</dbReference>
<dbReference type="InterPro" id="IPR017879">
    <property type="entry name" value="PotA_ATP-bd"/>
</dbReference>
<dbReference type="EMBL" id="BMEY01000003">
    <property type="protein sequence ID" value="GGA66860.1"/>
    <property type="molecule type" value="Genomic_DNA"/>
</dbReference>
<feature type="domain" description="ABC transporter" evidence="8">
    <location>
        <begin position="6"/>
        <end position="236"/>
    </location>
</feature>
<comment type="similarity">
    <text evidence="7">Belongs to the ABC transporter superfamily. Spermidine/putrescine importer (TC 3.A.1.11.1) family.</text>
</comment>
<keyword evidence="2 7" id="KW-1003">Cell membrane</keyword>
<evidence type="ECO:0000313" key="9">
    <source>
        <dbReference type="EMBL" id="GGA66860.1"/>
    </source>
</evidence>
<reference evidence="9" key="1">
    <citation type="journal article" date="2014" name="Int. J. Syst. Evol. Microbiol.">
        <title>Complete genome sequence of Corynebacterium casei LMG S-19264T (=DSM 44701T), isolated from a smear-ripened cheese.</title>
        <authorList>
            <consortium name="US DOE Joint Genome Institute (JGI-PGF)"/>
            <person name="Walter F."/>
            <person name="Albersmeier A."/>
            <person name="Kalinowski J."/>
            <person name="Ruckert C."/>
        </authorList>
    </citation>
    <scope>NUCLEOTIDE SEQUENCE</scope>
    <source>
        <strain evidence="9">CGMCC 1.12408</strain>
    </source>
</reference>
<evidence type="ECO:0000313" key="10">
    <source>
        <dbReference type="Proteomes" id="UP000613512"/>
    </source>
</evidence>
<dbReference type="Pfam" id="PF00005">
    <property type="entry name" value="ABC_tran"/>
    <property type="match status" value="1"/>
</dbReference>
<dbReference type="GO" id="GO:0015594">
    <property type="term" value="F:ABC-type putrescine transporter activity"/>
    <property type="evidence" value="ECO:0007669"/>
    <property type="project" value="InterPro"/>
</dbReference>
<dbReference type="Pfam" id="PF08402">
    <property type="entry name" value="TOBE_2"/>
    <property type="match status" value="1"/>
</dbReference>
<dbReference type="InterPro" id="IPR027417">
    <property type="entry name" value="P-loop_NTPase"/>
</dbReference>
<evidence type="ECO:0000256" key="2">
    <source>
        <dbReference type="ARBA" id="ARBA00022475"/>
    </source>
</evidence>
<dbReference type="InterPro" id="IPR008995">
    <property type="entry name" value="Mo/tungstate-bd_C_term_dom"/>
</dbReference>
<evidence type="ECO:0000256" key="1">
    <source>
        <dbReference type="ARBA" id="ARBA00022448"/>
    </source>
</evidence>
<dbReference type="FunFam" id="3.40.50.300:FF:000133">
    <property type="entry name" value="Spermidine/putrescine import ATP-binding protein PotA"/>
    <property type="match status" value="1"/>
</dbReference>
<gene>
    <name evidence="7 9" type="primary">potA</name>
    <name evidence="9" type="ORF">GCM10008025_08410</name>
</gene>
<dbReference type="Proteomes" id="UP000613512">
    <property type="component" value="Unassembled WGS sequence"/>
</dbReference>
<dbReference type="PROSITE" id="PS00211">
    <property type="entry name" value="ABC_TRANSPORTER_1"/>
    <property type="match status" value="1"/>
</dbReference>
<evidence type="ECO:0000259" key="8">
    <source>
        <dbReference type="PROSITE" id="PS50893"/>
    </source>
</evidence>
<dbReference type="NCBIfam" id="TIGR01187">
    <property type="entry name" value="potA"/>
    <property type="match status" value="1"/>
</dbReference>
<dbReference type="AlphaFoldDB" id="A0A916RTK8"/>
<comment type="caution">
    <text evidence="9">The sequence shown here is derived from an EMBL/GenBank/DDBJ whole genome shotgun (WGS) entry which is preliminary data.</text>
</comment>
<dbReference type="CDD" id="cd03300">
    <property type="entry name" value="ABC_PotA_N"/>
    <property type="match status" value="1"/>
</dbReference>
<dbReference type="SMART" id="SM00382">
    <property type="entry name" value="AAA"/>
    <property type="match status" value="1"/>
</dbReference>
<keyword evidence="5 7" id="KW-1278">Translocase</keyword>
<comment type="function">
    <text evidence="7">Part of the ABC transporter complex PotABCD involved in spermidine/putrescine import. Responsible for energy coupling to the transport system.</text>
</comment>
<keyword evidence="4 7" id="KW-0067">ATP-binding</keyword>
<dbReference type="SUPFAM" id="SSF50331">
    <property type="entry name" value="MOP-like"/>
    <property type="match status" value="1"/>
</dbReference>
<evidence type="ECO:0000256" key="3">
    <source>
        <dbReference type="ARBA" id="ARBA00022741"/>
    </source>
</evidence>
<reference evidence="9" key="2">
    <citation type="submission" date="2020-09" db="EMBL/GenBank/DDBJ databases">
        <authorList>
            <person name="Sun Q."/>
            <person name="Zhou Y."/>
        </authorList>
    </citation>
    <scope>NUCLEOTIDE SEQUENCE</scope>
    <source>
        <strain evidence="9">CGMCC 1.12408</strain>
    </source>
</reference>
<evidence type="ECO:0000256" key="7">
    <source>
        <dbReference type="RuleBase" id="RU364083"/>
    </source>
</evidence>
<dbReference type="InterPro" id="IPR003439">
    <property type="entry name" value="ABC_transporter-like_ATP-bd"/>
</dbReference>
<proteinExistence type="inferred from homology"/>
<dbReference type="InterPro" id="IPR005893">
    <property type="entry name" value="PotA-like"/>
</dbReference>
<evidence type="ECO:0000256" key="5">
    <source>
        <dbReference type="ARBA" id="ARBA00022967"/>
    </source>
</evidence>
<dbReference type="GO" id="GO:0016887">
    <property type="term" value="F:ATP hydrolysis activity"/>
    <property type="evidence" value="ECO:0007669"/>
    <property type="project" value="InterPro"/>
</dbReference>
<dbReference type="PANTHER" id="PTHR42781:SF4">
    <property type="entry name" value="SPERMIDINE_PUTRESCINE IMPORT ATP-BINDING PROTEIN POTA"/>
    <property type="match status" value="1"/>
</dbReference>
<comment type="catalytic activity">
    <reaction evidence="7">
        <text>ATP + H2O + polyamine-[polyamine-binding protein]Side 1 = ADP + phosphate + polyamineSide 2 + [polyamine-binding protein]Side 1.</text>
        <dbReference type="EC" id="7.6.2.11"/>
    </reaction>
</comment>
<name>A0A916RTK8_9BACI</name>
<sequence length="358" mass="40388">MSVQMVRLENVIKEFDDSIVVDNLSLDIRAGEFLTLLGPSGCGKTTTLRMIAGFEKPTTGKILLNGKQVDDMEPYKREVNTVFQSYSLFPHMTVFDNVAFGLKMKKVGKEEIKERVTKALKLVQLEEYGNRKPKQLSGGQQQRIAIARAIVNNPKVLLLDEPLGALDLKLRKQMQLELKHLQQTLNITFIYVTHDQEEALTMSDRIVVMNKGKIEQIGQPVEIYERPQTRFVADFIGQTNIIEGTVSEINGDLATMEFAGQTIQIPNANHVELNEEVFISVRPEKMKVSRTPFEGAINLKGTFKEKIYVGSVTKIVVTMPNGKNLTINESHDKIEDLTDTSDELFVSWKPIHSVVLKK</sequence>